<dbReference type="GO" id="GO:0051213">
    <property type="term" value="F:dioxygenase activity"/>
    <property type="evidence" value="ECO:0007669"/>
    <property type="project" value="UniProtKB-KW"/>
</dbReference>
<dbReference type="PANTHER" id="PTHR21496:SF23">
    <property type="entry name" value="3-PHENYLPROPIONATE_CINNAMIC ACID DIOXYGENASE FERREDOXIN SUBUNIT"/>
    <property type="match status" value="1"/>
</dbReference>
<dbReference type="CDD" id="cd03528">
    <property type="entry name" value="Rieske_RO_ferredoxin"/>
    <property type="match status" value="1"/>
</dbReference>
<dbReference type="GO" id="GO:0046872">
    <property type="term" value="F:metal ion binding"/>
    <property type="evidence" value="ECO:0007669"/>
    <property type="project" value="UniProtKB-KW"/>
</dbReference>
<evidence type="ECO:0000256" key="4">
    <source>
        <dbReference type="ARBA" id="ARBA00023014"/>
    </source>
</evidence>
<evidence type="ECO:0000313" key="6">
    <source>
        <dbReference type="EMBL" id="OIQ81175.1"/>
    </source>
</evidence>
<keyword evidence="6" id="KW-0560">Oxidoreductase</keyword>
<name>A0A1J5QMM3_9ZZZZ</name>
<keyword evidence="2" id="KW-0479">Metal-binding</keyword>
<dbReference type="AlphaFoldDB" id="A0A1J5QMM3"/>
<evidence type="ECO:0000256" key="1">
    <source>
        <dbReference type="ARBA" id="ARBA00022714"/>
    </source>
</evidence>
<reference evidence="6" key="1">
    <citation type="submission" date="2016-10" db="EMBL/GenBank/DDBJ databases">
        <title>Sequence of Gallionella enrichment culture.</title>
        <authorList>
            <person name="Poehlein A."/>
            <person name="Muehling M."/>
            <person name="Daniel R."/>
        </authorList>
    </citation>
    <scope>NUCLEOTIDE SEQUENCE</scope>
</reference>
<dbReference type="InterPro" id="IPR036922">
    <property type="entry name" value="Rieske_2Fe-2S_sf"/>
</dbReference>
<dbReference type="SUPFAM" id="SSF50022">
    <property type="entry name" value="ISP domain"/>
    <property type="match status" value="1"/>
</dbReference>
<proteinExistence type="predicted"/>
<gene>
    <name evidence="6" type="primary">bnzC</name>
    <name evidence="6" type="ORF">GALL_370640</name>
</gene>
<evidence type="ECO:0000256" key="3">
    <source>
        <dbReference type="ARBA" id="ARBA00023004"/>
    </source>
</evidence>
<dbReference type="EMBL" id="MLJW01000959">
    <property type="protein sequence ID" value="OIQ81175.1"/>
    <property type="molecule type" value="Genomic_DNA"/>
</dbReference>
<keyword evidence="3" id="KW-0408">Iron</keyword>
<evidence type="ECO:0000259" key="5">
    <source>
        <dbReference type="PROSITE" id="PS51296"/>
    </source>
</evidence>
<organism evidence="6">
    <name type="scientific">mine drainage metagenome</name>
    <dbReference type="NCBI Taxonomy" id="410659"/>
    <lineage>
        <taxon>unclassified sequences</taxon>
        <taxon>metagenomes</taxon>
        <taxon>ecological metagenomes</taxon>
    </lineage>
</organism>
<accession>A0A1J5QMM3</accession>
<dbReference type="InterPro" id="IPR017941">
    <property type="entry name" value="Rieske_2Fe-2S"/>
</dbReference>
<protein>
    <submittedName>
        <fullName evidence="6">Benzene 1,2-dioxygenase system ferredoxin subunit</fullName>
    </submittedName>
</protein>
<dbReference type="Pfam" id="PF00355">
    <property type="entry name" value="Rieske"/>
    <property type="match status" value="1"/>
</dbReference>
<keyword evidence="4" id="KW-0411">Iron-sulfur</keyword>
<dbReference type="PANTHER" id="PTHR21496">
    <property type="entry name" value="FERREDOXIN-RELATED"/>
    <property type="match status" value="1"/>
</dbReference>
<keyword evidence="1" id="KW-0001">2Fe-2S</keyword>
<evidence type="ECO:0000256" key="2">
    <source>
        <dbReference type="ARBA" id="ARBA00022723"/>
    </source>
</evidence>
<feature type="domain" description="Rieske" evidence="5">
    <location>
        <begin position="4"/>
        <end position="104"/>
    </location>
</feature>
<sequence length="116" mass="12218">MSARQACLASDVAVGQAVRVELVGERGPVSVAVVRDDDGDLHAISDICSHGAVSLSDGEIEGHTIECWLHGSRFDLRSGAALGLPATRPVPVYPVTVDGEHVLVDVDVVHRPSEEN</sequence>
<comment type="caution">
    <text evidence="6">The sequence shown here is derived from an EMBL/GenBank/DDBJ whole genome shotgun (WGS) entry which is preliminary data.</text>
</comment>
<dbReference type="PROSITE" id="PS51296">
    <property type="entry name" value="RIESKE"/>
    <property type="match status" value="1"/>
</dbReference>
<dbReference type="GO" id="GO:0051537">
    <property type="term" value="F:2 iron, 2 sulfur cluster binding"/>
    <property type="evidence" value="ECO:0007669"/>
    <property type="project" value="UniProtKB-KW"/>
</dbReference>
<dbReference type="Gene3D" id="2.102.10.10">
    <property type="entry name" value="Rieske [2Fe-2S] iron-sulphur domain"/>
    <property type="match status" value="1"/>
</dbReference>
<keyword evidence="6" id="KW-0223">Dioxygenase</keyword>